<evidence type="ECO:0008006" key="3">
    <source>
        <dbReference type="Google" id="ProtNLM"/>
    </source>
</evidence>
<proteinExistence type="predicted"/>
<evidence type="ECO:0000256" key="1">
    <source>
        <dbReference type="SAM" id="Coils"/>
    </source>
</evidence>
<dbReference type="EMBL" id="UINC01019158">
    <property type="protein sequence ID" value="SVA80970.1"/>
    <property type="molecule type" value="Genomic_DNA"/>
</dbReference>
<sequence>MARKRRGLFSKRRRRSVRRIGVPSPSKKLLPKILILGALILVIIFFFGDHGVYRLYTIKREKTHLMEDIDSLRAEQEELIGEKDKLENDLDYIERLARERHRMAKPG</sequence>
<feature type="coiled-coil region" evidence="1">
    <location>
        <begin position="62"/>
        <end position="96"/>
    </location>
</feature>
<name>A0A381YVJ3_9ZZZZ</name>
<gene>
    <name evidence="2" type="ORF">METZ01_LOCUS133824</name>
</gene>
<evidence type="ECO:0000313" key="2">
    <source>
        <dbReference type="EMBL" id="SVA80970.1"/>
    </source>
</evidence>
<dbReference type="InterPro" id="IPR007060">
    <property type="entry name" value="FtsL/DivIC"/>
</dbReference>
<dbReference type="AlphaFoldDB" id="A0A381YVJ3"/>
<keyword evidence="1" id="KW-0175">Coiled coil</keyword>
<feature type="non-terminal residue" evidence="2">
    <location>
        <position position="107"/>
    </location>
</feature>
<protein>
    <recommendedName>
        <fullName evidence="3">Septum formation initiator</fullName>
    </recommendedName>
</protein>
<organism evidence="2">
    <name type="scientific">marine metagenome</name>
    <dbReference type="NCBI Taxonomy" id="408172"/>
    <lineage>
        <taxon>unclassified sequences</taxon>
        <taxon>metagenomes</taxon>
        <taxon>ecological metagenomes</taxon>
    </lineage>
</organism>
<dbReference type="Pfam" id="PF04977">
    <property type="entry name" value="DivIC"/>
    <property type="match status" value="1"/>
</dbReference>
<reference evidence="2" key="1">
    <citation type="submission" date="2018-05" db="EMBL/GenBank/DDBJ databases">
        <authorList>
            <person name="Lanie J.A."/>
            <person name="Ng W.-L."/>
            <person name="Kazmierczak K.M."/>
            <person name="Andrzejewski T.M."/>
            <person name="Davidsen T.M."/>
            <person name="Wayne K.J."/>
            <person name="Tettelin H."/>
            <person name="Glass J.I."/>
            <person name="Rusch D."/>
            <person name="Podicherti R."/>
            <person name="Tsui H.-C.T."/>
            <person name="Winkler M.E."/>
        </authorList>
    </citation>
    <scope>NUCLEOTIDE SEQUENCE</scope>
</reference>
<accession>A0A381YVJ3</accession>